<reference evidence="3 4" key="1">
    <citation type="submission" date="2017-09" db="EMBL/GenBank/DDBJ databases">
        <title>Phase variable restriction modification systems are present in the genome sequences of periodontal pathogens Prevotella intermedia, Tannerella forsythia and Porphyromonas gingivalis.</title>
        <authorList>
            <person name="Haigh R.D."/>
            <person name="Crawford L."/>
            <person name="Ralph J."/>
            <person name="Wanford J."/>
            <person name="Vartoukian S.R."/>
            <person name="Hijazib K."/>
            <person name="Wade W."/>
            <person name="Oggioni M.R."/>
        </authorList>
    </citation>
    <scope>NUCLEOTIDE SEQUENCE [LARGE SCALE GENOMIC DNA]</scope>
    <source>
        <strain evidence="3 4">WW11663</strain>
    </source>
</reference>
<dbReference type="InterPro" id="IPR052177">
    <property type="entry name" value="Divisome_Glycosyl_Hydrolase"/>
</dbReference>
<comment type="caution">
    <text evidence="3">The sequence shown here is derived from an EMBL/GenBank/DDBJ whole genome shotgun (WGS) entry which is preliminary data.</text>
</comment>
<gene>
    <name evidence="3" type="ORF">CLI86_11955</name>
</gene>
<dbReference type="InterPro" id="IPR036116">
    <property type="entry name" value="FN3_sf"/>
</dbReference>
<accession>A0A2A6E592</accession>
<dbReference type="InterPro" id="IPR013783">
    <property type="entry name" value="Ig-like_fold"/>
</dbReference>
<evidence type="ECO:0000313" key="4">
    <source>
        <dbReference type="Proteomes" id="UP000219259"/>
    </source>
</evidence>
<dbReference type="CDD" id="cd00551">
    <property type="entry name" value="AmyAc_family"/>
    <property type="match status" value="1"/>
</dbReference>
<proteinExistence type="predicted"/>
<dbReference type="InterPro" id="IPR017853">
    <property type="entry name" value="GH"/>
</dbReference>
<dbReference type="SUPFAM" id="SSF51445">
    <property type="entry name" value="(Trans)glycosidases"/>
    <property type="match status" value="1"/>
</dbReference>
<dbReference type="PANTHER" id="PTHR43405:SF1">
    <property type="entry name" value="GLYCOSYL HYDROLASE DIGH"/>
    <property type="match status" value="1"/>
</dbReference>
<dbReference type="RefSeq" id="WP_097531554.1">
    <property type="nucleotide sequence ID" value="NZ_CAUUNV010000054.1"/>
</dbReference>
<dbReference type="SUPFAM" id="SSF49265">
    <property type="entry name" value="Fibronectin type III"/>
    <property type="match status" value="1"/>
</dbReference>
<evidence type="ECO:0000256" key="1">
    <source>
        <dbReference type="ARBA" id="ARBA00022729"/>
    </source>
</evidence>
<sequence length="514" mass="60191">MQTMKNNCRLSNIKLSLSPLLFGLLVLCSSCGTSRMIKQEKLLYPKREFRGAWIQTVHQNDYRTLSAQAFRELMNERLDRLKDYGINAILFQVRPEADAFYISEYEPWSRFLTGTQGVAPDEPDFDPMAFLIDACHRRGMEFHAWLNPYRAGTTDFTDFADTHICNTHPEWFVKYNRLTLFDPGIPDCRRFIRQVVRDIVYRYDVDAIHIDDYFYPYPVAGEEFPDAESFERYGKPAGYTLSNRNDWRRDNVNRLIQELKQTITATKPWVRFGVSPFGIYRNKSSDKHGSNTRGLQNYDDLYADVLLWMKKGWVDYCAPQLYWEIGHKSADYTTLIRWWDNQKTHVPLYIGQSVKRTMEARQLTPKMLEERESQHVQGHVLWPANELLWNNGGVVDSLKRIWHRYPALIPPYTHMHAQAPNAVRNVRIERATDGGILRWDAPQHSGHPEQVFRYVVYRFAQNEKCDTGRASAILAVTSEPSYRIISDPTGRYTYIVTALDRFHNESKPSKKIKF</sequence>
<organism evidence="3 4">
    <name type="scientific">Tannerella forsythia</name>
    <name type="common">Bacteroides forsythus</name>
    <dbReference type="NCBI Taxonomy" id="28112"/>
    <lineage>
        <taxon>Bacteria</taxon>
        <taxon>Pseudomonadati</taxon>
        <taxon>Bacteroidota</taxon>
        <taxon>Bacteroidia</taxon>
        <taxon>Bacteroidales</taxon>
        <taxon>Tannerellaceae</taxon>
        <taxon>Tannerella</taxon>
    </lineage>
</organism>
<evidence type="ECO:0000313" key="3">
    <source>
        <dbReference type="EMBL" id="PDP42717.1"/>
    </source>
</evidence>
<dbReference type="AlphaFoldDB" id="A0A2A6E592"/>
<dbReference type="PANTHER" id="PTHR43405">
    <property type="entry name" value="GLYCOSYL HYDROLASE DIGH"/>
    <property type="match status" value="1"/>
</dbReference>
<dbReference type="Pfam" id="PF02638">
    <property type="entry name" value="GHL10"/>
    <property type="match status" value="1"/>
</dbReference>
<evidence type="ECO:0000259" key="2">
    <source>
        <dbReference type="Pfam" id="PF02638"/>
    </source>
</evidence>
<name>A0A2A6E592_TANFO</name>
<feature type="domain" description="Glycosyl hydrolase-like 10" evidence="2">
    <location>
        <begin position="48"/>
        <end position="362"/>
    </location>
</feature>
<protein>
    <recommendedName>
        <fullName evidence="2">Glycosyl hydrolase-like 10 domain-containing protein</fullName>
    </recommendedName>
</protein>
<dbReference type="Gene3D" id="3.20.20.80">
    <property type="entry name" value="Glycosidases"/>
    <property type="match status" value="1"/>
</dbReference>
<dbReference type="Gene3D" id="2.60.40.10">
    <property type="entry name" value="Immunoglobulins"/>
    <property type="match status" value="1"/>
</dbReference>
<dbReference type="Proteomes" id="UP000219259">
    <property type="component" value="Unassembled WGS sequence"/>
</dbReference>
<dbReference type="EMBL" id="NSLJ01000040">
    <property type="protein sequence ID" value="PDP42717.1"/>
    <property type="molecule type" value="Genomic_DNA"/>
</dbReference>
<dbReference type="InterPro" id="IPR003790">
    <property type="entry name" value="GHL10"/>
</dbReference>
<keyword evidence="1" id="KW-0732">Signal</keyword>